<dbReference type="AlphaFoldDB" id="A0A178MN00"/>
<dbReference type="OrthoDB" id="7362587at2"/>
<dbReference type="RefSeq" id="WP_068492440.1">
    <property type="nucleotide sequence ID" value="NZ_LWQT01000055.1"/>
</dbReference>
<reference evidence="1 2" key="1">
    <citation type="submission" date="2016-04" db="EMBL/GenBank/DDBJ databases">
        <title>Draft genome sequence of freshwater magnetotactic bacteria Magnetospirillum marisnigri SP-1 and Magnetospirillum moscoviense BB-1.</title>
        <authorList>
            <person name="Koziaeva V."/>
            <person name="Dziuba M.V."/>
            <person name="Ivanov T.M."/>
            <person name="Kuznetsov B."/>
            <person name="Grouzdev D.S."/>
        </authorList>
    </citation>
    <scope>NUCLEOTIDE SEQUENCE [LARGE SCALE GENOMIC DNA]</scope>
    <source>
        <strain evidence="1 2">SP-1</strain>
    </source>
</reference>
<gene>
    <name evidence="1" type="ORF">A6A04_01710</name>
</gene>
<dbReference type="STRING" id="1285242.A6A04_01710"/>
<sequence>MSEDLSGLRQKLAISLPGRIQAAVAGYEIFVASEPPVEAKGFAAWHAAAKSALAHVDLLVKLARWAEGGDEAEDADGNGGIDRMLSQARAALDALDDDEEPE</sequence>
<dbReference type="Proteomes" id="UP000078428">
    <property type="component" value="Unassembled WGS sequence"/>
</dbReference>
<accession>A0A178MN00</accession>
<evidence type="ECO:0000313" key="1">
    <source>
        <dbReference type="EMBL" id="OAN50152.1"/>
    </source>
</evidence>
<name>A0A178MN00_9PROT</name>
<dbReference type="EMBL" id="LWQT01000055">
    <property type="protein sequence ID" value="OAN50152.1"/>
    <property type="molecule type" value="Genomic_DNA"/>
</dbReference>
<protein>
    <submittedName>
        <fullName evidence="1">Uncharacterized protein</fullName>
    </submittedName>
</protein>
<proteinExistence type="predicted"/>
<evidence type="ECO:0000313" key="2">
    <source>
        <dbReference type="Proteomes" id="UP000078428"/>
    </source>
</evidence>
<organism evidence="1 2">
    <name type="scientific">Paramagnetospirillum marisnigri</name>
    <dbReference type="NCBI Taxonomy" id="1285242"/>
    <lineage>
        <taxon>Bacteria</taxon>
        <taxon>Pseudomonadati</taxon>
        <taxon>Pseudomonadota</taxon>
        <taxon>Alphaproteobacteria</taxon>
        <taxon>Rhodospirillales</taxon>
        <taxon>Magnetospirillaceae</taxon>
        <taxon>Paramagnetospirillum</taxon>
    </lineage>
</organism>
<comment type="caution">
    <text evidence="1">The sequence shown here is derived from an EMBL/GenBank/DDBJ whole genome shotgun (WGS) entry which is preliminary data.</text>
</comment>
<keyword evidence="2" id="KW-1185">Reference proteome</keyword>